<dbReference type="RefSeq" id="WP_153925580.1">
    <property type="nucleotide sequence ID" value="NZ_JACRWE010000001.1"/>
</dbReference>
<dbReference type="Proteomes" id="UP000609849">
    <property type="component" value="Unassembled WGS sequence"/>
</dbReference>
<accession>A0ABR7JL09</accession>
<evidence type="ECO:0000313" key="2">
    <source>
        <dbReference type="EMBL" id="MBC5995608.1"/>
    </source>
</evidence>
<dbReference type="Pfam" id="PF14006">
    <property type="entry name" value="YqzL"/>
    <property type="match status" value="1"/>
</dbReference>
<reference evidence="2 3" key="1">
    <citation type="submission" date="2020-08" db="EMBL/GenBank/DDBJ databases">
        <authorList>
            <person name="Liu C."/>
            <person name="Sun Q."/>
        </authorList>
    </citation>
    <scope>NUCLEOTIDE SEQUENCE [LARGE SCALE GENOMIC DNA]</scope>
    <source>
        <strain evidence="2 3">NSJ-18</strain>
    </source>
</reference>
<proteinExistence type="predicted"/>
<protein>
    <submittedName>
        <fullName evidence="2">YqzL family protein</fullName>
    </submittedName>
</protein>
<evidence type="ECO:0000256" key="1">
    <source>
        <dbReference type="SAM" id="MobiDB-lite"/>
    </source>
</evidence>
<gene>
    <name evidence="2" type="ORF">H8923_02430</name>
</gene>
<comment type="caution">
    <text evidence="2">The sequence shown here is derived from an EMBL/GenBank/DDBJ whole genome shotgun (WGS) entry which is preliminary data.</text>
</comment>
<name>A0ABR7JL09_9FIRM</name>
<keyword evidence="3" id="KW-1185">Reference proteome</keyword>
<sequence length="51" mass="6011">MNNLCWNIFKKTGSIEAFLYLSDFKNMDKENSNSREIDNNNDNLEHPRDSS</sequence>
<dbReference type="EMBL" id="JACRWE010000001">
    <property type="protein sequence ID" value="MBC5995608.1"/>
    <property type="molecule type" value="Genomic_DNA"/>
</dbReference>
<feature type="region of interest" description="Disordered" evidence="1">
    <location>
        <begin position="30"/>
        <end position="51"/>
    </location>
</feature>
<dbReference type="InterPro" id="IPR025617">
    <property type="entry name" value="YqzL"/>
</dbReference>
<organism evidence="2 3">
    <name type="scientific">Romboutsia faecis</name>
    <dbReference type="NCBI Taxonomy" id="2764597"/>
    <lineage>
        <taxon>Bacteria</taxon>
        <taxon>Bacillati</taxon>
        <taxon>Bacillota</taxon>
        <taxon>Clostridia</taxon>
        <taxon>Peptostreptococcales</taxon>
        <taxon>Peptostreptococcaceae</taxon>
        <taxon>Romboutsia</taxon>
    </lineage>
</organism>
<evidence type="ECO:0000313" key="3">
    <source>
        <dbReference type="Proteomes" id="UP000609849"/>
    </source>
</evidence>